<reference evidence="2" key="1">
    <citation type="journal article" date="2013" name="Science">
        <title>The Amborella genome and the evolution of flowering plants.</title>
        <authorList>
            <consortium name="Amborella Genome Project"/>
        </authorList>
    </citation>
    <scope>NUCLEOTIDE SEQUENCE [LARGE SCALE GENOMIC DNA]</scope>
</reference>
<name>W1PB65_AMBTC</name>
<dbReference type="EMBL" id="KI394095">
    <property type="protein sequence ID" value="ERN04949.1"/>
    <property type="molecule type" value="Genomic_DNA"/>
</dbReference>
<dbReference type="AlphaFoldDB" id="W1PB65"/>
<gene>
    <name evidence="1" type="ORF">AMTR_s00080p00137790</name>
</gene>
<dbReference type="Gramene" id="ERN04949">
    <property type="protein sequence ID" value="ERN04949"/>
    <property type="gene ID" value="AMTR_s00080p00137790"/>
</dbReference>
<evidence type="ECO:0000313" key="1">
    <source>
        <dbReference type="EMBL" id="ERN04949.1"/>
    </source>
</evidence>
<organism evidence="1 2">
    <name type="scientific">Amborella trichopoda</name>
    <dbReference type="NCBI Taxonomy" id="13333"/>
    <lineage>
        <taxon>Eukaryota</taxon>
        <taxon>Viridiplantae</taxon>
        <taxon>Streptophyta</taxon>
        <taxon>Embryophyta</taxon>
        <taxon>Tracheophyta</taxon>
        <taxon>Spermatophyta</taxon>
        <taxon>Magnoliopsida</taxon>
        <taxon>Amborellales</taxon>
        <taxon>Amborellaceae</taxon>
        <taxon>Amborella</taxon>
    </lineage>
</organism>
<proteinExistence type="predicted"/>
<protein>
    <submittedName>
        <fullName evidence="1">Uncharacterized protein</fullName>
    </submittedName>
</protein>
<sequence>MASSSNPQVNILEVNNVPCLGELGTDAYTGVDLPPRLKKRAKTKASPNPTLPSEVTVHVQETVPEVVVAQPSSSGQTTFNLSRRSESAPPPIVEIEAPLAEKPTEPIVVQCPTLSSLSQENFLCTITEEGHILEKHSEANGIALNVEVTTSKVLALTTLESEPQPDVPSSATLEFMVVPTSEVPISTIPEYQHEGFVGGKLAMVKSPGNKERLSLFELTAEIDAVRDYTNALRVISYDKETFDRFEGLVNDFERWVIEALQCESEVRALYGTHLASLEVTLTQHQSLLRGYDAKKTHLLSYQAGFKKEDLAYYAEIKAAEEERARLNIYIHQLKTKQDQKRENARRVSRIGDIEF</sequence>
<dbReference type="Proteomes" id="UP000017836">
    <property type="component" value="Unassembled WGS sequence"/>
</dbReference>
<keyword evidence="2" id="KW-1185">Reference proteome</keyword>
<evidence type="ECO:0000313" key="2">
    <source>
        <dbReference type="Proteomes" id="UP000017836"/>
    </source>
</evidence>
<accession>W1PB65</accession>
<dbReference type="HOGENOM" id="CLU_079740_0_0_1"/>